<protein>
    <submittedName>
        <fullName evidence="2">Uncharacterized protein</fullName>
    </submittedName>
</protein>
<evidence type="ECO:0000256" key="1">
    <source>
        <dbReference type="SAM" id="MobiDB-lite"/>
    </source>
</evidence>
<evidence type="ECO:0000313" key="3">
    <source>
        <dbReference type="Proteomes" id="UP001177670"/>
    </source>
</evidence>
<comment type="caution">
    <text evidence="2">The sequence shown here is derived from an EMBL/GenBank/DDBJ whole genome shotgun (WGS) entry which is preliminary data.</text>
</comment>
<accession>A0AA40G6N0</accession>
<sequence length="67" mass="7724">MRECEGSTKRTLKRKKKTKRKEKEKAKSIRKKKVKTKVDETRAILVCGHNRCLQPTIMIIAPGPESC</sequence>
<evidence type="ECO:0000313" key="2">
    <source>
        <dbReference type="EMBL" id="KAK1132062.1"/>
    </source>
</evidence>
<dbReference type="EMBL" id="JAHYIQ010000005">
    <property type="protein sequence ID" value="KAK1132062.1"/>
    <property type="molecule type" value="Genomic_DNA"/>
</dbReference>
<dbReference type="Proteomes" id="UP001177670">
    <property type="component" value="Unassembled WGS sequence"/>
</dbReference>
<feature type="region of interest" description="Disordered" evidence="1">
    <location>
        <begin position="1"/>
        <end position="35"/>
    </location>
</feature>
<keyword evidence="3" id="KW-1185">Reference proteome</keyword>
<dbReference type="AlphaFoldDB" id="A0AA40G6N0"/>
<organism evidence="2 3">
    <name type="scientific">Melipona bicolor</name>
    <dbReference type="NCBI Taxonomy" id="60889"/>
    <lineage>
        <taxon>Eukaryota</taxon>
        <taxon>Metazoa</taxon>
        <taxon>Ecdysozoa</taxon>
        <taxon>Arthropoda</taxon>
        <taxon>Hexapoda</taxon>
        <taxon>Insecta</taxon>
        <taxon>Pterygota</taxon>
        <taxon>Neoptera</taxon>
        <taxon>Endopterygota</taxon>
        <taxon>Hymenoptera</taxon>
        <taxon>Apocrita</taxon>
        <taxon>Aculeata</taxon>
        <taxon>Apoidea</taxon>
        <taxon>Anthophila</taxon>
        <taxon>Apidae</taxon>
        <taxon>Melipona</taxon>
    </lineage>
</organism>
<gene>
    <name evidence="2" type="ORF">K0M31_016200</name>
</gene>
<name>A0AA40G6N0_9HYME</name>
<proteinExistence type="predicted"/>
<feature type="compositionally biased region" description="Basic residues" evidence="1">
    <location>
        <begin position="10"/>
        <end position="20"/>
    </location>
</feature>
<reference evidence="2" key="1">
    <citation type="submission" date="2021-10" db="EMBL/GenBank/DDBJ databases">
        <title>Melipona bicolor Genome sequencing and assembly.</title>
        <authorList>
            <person name="Araujo N.S."/>
            <person name="Arias M.C."/>
        </authorList>
    </citation>
    <scope>NUCLEOTIDE SEQUENCE</scope>
    <source>
        <strain evidence="2">USP_2M_L1-L4_2017</strain>
        <tissue evidence="2">Whole body</tissue>
    </source>
</reference>